<proteinExistence type="predicted"/>
<keyword evidence="5" id="KW-0560">Oxidoreductase</keyword>
<dbReference type="GO" id="GO:0009055">
    <property type="term" value="F:electron transfer activity"/>
    <property type="evidence" value="ECO:0007669"/>
    <property type="project" value="InterPro"/>
</dbReference>
<dbReference type="KEGG" id="tmk:QGN29_13235"/>
<dbReference type="Proteomes" id="UP001268683">
    <property type="component" value="Chromosome"/>
</dbReference>
<evidence type="ECO:0000256" key="3">
    <source>
        <dbReference type="ARBA" id="ARBA00022723"/>
    </source>
</evidence>
<accession>A0AA52H8V4</accession>
<organism evidence="9 10">
    <name type="scientific">Temperatibacter marinus</name>
    <dbReference type="NCBI Taxonomy" id="1456591"/>
    <lineage>
        <taxon>Bacteria</taxon>
        <taxon>Pseudomonadati</taxon>
        <taxon>Pseudomonadota</taxon>
        <taxon>Alphaproteobacteria</taxon>
        <taxon>Kordiimonadales</taxon>
        <taxon>Temperatibacteraceae</taxon>
        <taxon>Temperatibacter</taxon>
    </lineage>
</organism>
<name>A0AA52H8V4_9PROT</name>
<gene>
    <name evidence="9" type="ORF">QGN29_13235</name>
</gene>
<dbReference type="SUPFAM" id="SSF46626">
    <property type="entry name" value="Cytochrome c"/>
    <property type="match status" value="2"/>
</dbReference>
<dbReference type="InterPro" id="IPR051395">
    <property type="entry name" value="Cytochrome_c_Peroxidase/MauG"/>
</dbReference>
<dbReference type="GO" id="GO:0004130">
    <property type="term" value="F:cytochrome-c peroxidase activity"/>
    <property type="evidence" value="ECO:0007669"/>
    <property type="project" value="TreeGrafter"/>
</dbReference>
<comment type="subcellular location">
    <subcellularLocation>
        <location evidence="1">Cell envelope</location>
    </subcellularLocation>
</comment>
<feature type="domain" description="Cytochrome c" evidence="8">
    <location>
        <begin position="248"/>
        <end position="379"/>
    </location>
</feature>
<keyword evidence="9" id="KW-0575">Peroxidase</keyword>
<dbReference type="PANTHER" id="PTHR30600:SF10">
    <property type="entry name" value="BLL6722 PROTEIN"/>
    <property type="match status" value="1"/>
</dbReference>
<sequence>MNRVLSVVIFVVVSIGAAILLMPEQKQSISYTVASPEEGPLSLNRYCPPGFSQDDEGNCFFESMYANYTSIQGSGLGGLKDGLPEIRDGFNAKVIDLGRFLFFDPILSKDGVMSCATCHDPKKGFSDGIDRSFGVHGEKVARSSPSLWNVGFLDRLFWDARSNSLEEQAEGPLFAADEMGNSPEVLLKDMNANSTYSRLFIEAFEGRDGDMIELDQIVHALTAFQSTLVSFNSRYDQYALGYHEALNKNEIEGLNLFRSFVARCSECHTPPLFTNKQTAVIGTPITQGLPYDVGAEETYKEPTMRGAFKVPTLRNIAKSAPYMHAGQFSKLRDAVEFYNKGRGHAVPKDQTVRVHWHIWEPNLKQNEIDRLVDFLGTLTDESFMPKTPVQVPSGLAMVSSDEFQSKMMNKQTGKPQIAQSVVTTGKR</sequence>
<dbReference type="PROSITE" id="PS51007">
    <property type="entry name" value="CYTC"/>
    <property type="match status" value="1"/>
</dbReference>
<evidence type="ECO:0000256" key="7">
    <source>
        <dbReference type="PROSITE-ProRule" id="PRU00433"/>
    </source>
</evidence>
<evidence type="ECO:0000259" key="8">
    <source>
        <dbReference type="PROSITE" id="PS51007"/>
    </source>
</evidence>
<evidence type="ECO:0000256" key="5">
    <source>
        <dbReference type="ARBA" id="ARBA00023002"/>
    </source>
</evidence>
<dbReference type="GO" id="GO:0020037">
    <property type="term" value="F:heme binding"/>
    <property type="evidence" value="ECO:0007669"/>
    <property type="project" value="InterPro"/>
</dbReference>
<dbReference type="AlphaFoldDB" id="A0AA52H8V4"/>
<dbReference type="Gene3D" id="1.10.760.10">
    <property type="entry name" value="Cytochrome c-like domain"/>
    <property type="match status" value="2"/>
</dbReference>
<dbReference type="PANTHER" id="PTHR30600">
    <property type="entry name" value="CYTOCHROME C PEROXIDASE-RELATED"/>
    <property type="match status" value="1"/>
</dbReference>
<keyword evidence="4" id="KW-0732">Signal</keyword>
<keyword evidence="2 7" id="KW-0349">Heme</keyword>
<protein>
    <submittedName>
        <fullName evidence="9">Cytochrome c peroxidase</fullName>
    </submittedName>
</protein>
<dbReference type="InterPro" id="IPR009056">
    <property type="entry name" value="Cyt_c-like_dom"/>
</dbReference>
<evidence type="ECO:0000256" key="2">
    <source>
        <dbReference type="ARBA" id="ARBA00022617"/>
    </source>
</evidence>
<evidence type="ECO:0000256" key="1">
    <source>
        <dbReference type="ARBA" id="ARBA00004196"/>
    </source>
</evidence>
<reference evidence="9" key="1">
    <citation type="submission" date="2023-04" db="EMBL/GenBank/DDBJ databases">
        <title>Complete genome sequence of Temperatibacter marinus.</title>
        <authorList>
            <person name="Rong J.-C."/>
            <person name="Yi M.-L."/>
            <person name="Zhao Q."/>
        </authorList>
    </citation>
    <scope>NUCLEOTIDE SEQUENCE</scope>
    <source>
        <strain evidence="9">NBRC 110045</strain>
    </source>
</reference>
<dbReference type="InterPro" id="IPR004852">
    <property type="entry name" value="Di-haem_cyt_c_peroxidsae"/>
</dbReference>
<dbReference type="EMBL" id="CP123872">
    <property type="protein sequence ID" value="WND02511.1"/>
    <property type="molecule type" value="Genomic_DNA"/>
</dbReference>
<evidence type="ECO:0000256" key="4">
    <source>
        <dbReference type="ARBA" id="ARBA00022729"/>
    </source>
</evidence>
<dbReference type="InterPro" id="IPR036909">
    <property type="entry name" value="Cyt_c-like_dom_sf"/>
</dbReference>
<keyword evidence="6 7" id="KW-0408">Iron</keyword>
<dbReference type="Pfam" id="PF03150">
    <property type="entry name" value="CCP_MauG"/>
    <property type="match status" value="1"/>
</dbReference>
<keyword evidence="10" id="KW-1185">Reference proteome</keyword>
<keyword evidence="3 7" id="KW-0479">Metal-binding</keyword>
<evidence type="ECO:0000313" key="10">
    <source>
        <dbReference type="Proteomes" id="UP001268683"/>
    </source>
</evidence>
<dbReference type="GO" id="GO:0046872">
    <property type="term" value="F:metal ion binding"/>
    <property type="evidence" value="ECO:0007669"/>
    <property type="project" value="UniProtKB-KW"/>
</dbReference>
<evidence type="ECO:0000256" key="6">
    <source>
        <dbReference type="ARBA" id="ARBA00023004"/>
    </source>
</evidence>
<evidence type="ECO:0000313" key="9">
    <source>
        <dbReference type="EMBL" id="WND02511.1"/>
    </source>
</evidence>
<dbReference type="GO" id="GO:0030313">
    <property type="term" value="C:cell envelope"/>
    <property type="evidence" value="ECO:0007669"/>
    <property type="project" value="UniProtKB-SubCell"/>
</dbReference>
<dbReference type="RefSeq" id="WP_310798346.1">
    <property type="nucleotide sequence ID" value="NZ_CP123872.1"/>
</dbReference>